<evidence type="ECO:0000313" key="1">
    <source>
        <dbReference type="EMBL" id="PSW07393.1"/>
    </source>
</evidence>
<reference evidence="1 2" key="1">
    <citation type="submission" date="2018-03" db="EMBL/GenBank/DDBJ databases">
        <title>Whole genome sequencing of Histamine producing bacteria.</title>
        <authorList>
            <person name="Butler K."/>
        </authorList>
    </citation>
    <scope>NUCLEOTIDE SEQUENCE [LARGE SCALE GENOMIC DNA]</scope>
    <source>
        <strain evidence="1 2">DSM 16190</strain>
    </source>
</reference>
<name>A0A2T3N4P7_9GAMM</name>
<dbReference type="OrthoDB" id="6266206at2"/>
<evidence type="ECO:0000313" key="2">
    <source>
        <dbReference type="Proteomes" id="UP000240904"/>
    </source>
</evidence>
<gene>
    <name evidence="1" type="ORF">C9I89_01345</name>
</gene>
<proteinExistence type="predicted"/>
<dbReference type="EMBL" id="PYMC01000001">
    <property type="protein sequence ID" value="PSW07393.1"/>
    <property type="molecule type" value="Genomic_DNA"/>
</dbReference>
<dbReference type="RefSeq" id="WP_107281545.1">
    <property type="nucleotide sequence ID" value="NZ_PYMC01000001.1"/>
</dbReference>
<protein>
    <submittedName>
        <fullName evidence="1">Uncharacterized protein</fullName>
    </submittedName>
</protein>
<dbReference type="AlphaFoldDB" id="A0A2T3N4P7"/>
<organism evidence="1 2">
    <name type="scientific">Photobacterium lipolyticum</name>
    <dbReference type="NCBI Taxonomy" id="266810"/>
    <lineage>
        <taxon>Bacteria</taxon>
        <taxon>Pseudomonadati</taxon>
        <taxon>Pseudomonadota</taxon>
        <taxon>Gammaproteobacteria</taxon>
        <taxon>Vibrionales</taxon>
        <taxon>Vibrionaceae</taxon>
        <taxon>Photobacterium</taxon>
    </lineage>
</organism>
<keyword evidence="2" id="KW-1185">Reference proteome</keyword>
<dbReference type="Proteomes" id="UP000240904">
    <property type="component" value="Unassembled WGS sequence"/>
</dbReference>
<comment type="caution">
    <text evidence="1">The sequence shown here is derived from an EMBL/GenBank/DDBJ whole genome shotgun (WGS) entry which is preliminary data.</text>
</comment>
<dbReference type="PROSITE" id="PS51257">
    <property type="entry name" value="PROKAR_LIPOPROTEIN"/>
    <property type="match status" value="1"/>
</dbReference>
<accession>A0A2T3N4P7</accession>
<sequence length="160" mass="17981">MIRHIILLTFALLLSACVDKPLPAKGAEALIYPEEHSFNIDVKRHGLTATQSRVEAIITDFLPAAPDTDWVISYRTLREQKIAKKAEQQLNQAGVSPRRIKRQQLPSQANDIVIKIKQYHLITENCSAYQINTNTVKTGCFVETLRMKQIASPSRLAAQS</sequence>